<proteinExistence type="predicted"/>
<keyword evidence="1" id="KW-0472">Membrane</keyword>
<protein>
    <submittedName>
        <fullName evidence="4">Reverse transcriptase</fullName>
    </submittedName>
</protein>
<keyword evidence="1" id="KW-1133">Transmembrane helix</keyword>
<sequence>MSKGDGGKGDARRNYILRIASHIFGLNLVEEKLPTVQPLYKFCDSGTPLLVIARYEQVYFNILLFLFNIPFHFIDGITVFIRSSVHIVRNIAI</sequence>
<evidence type="ECO:0000256" key="1">
    <source>
        <dbReference type="SAM" id="Phobius"/>
    </source>
</evidence>
<reference evidence="2 3" key="2">
    <citation type="submission" date="2018-11" db="EMBL/GenBank/DDBJ databases">
        <authorList>
            <consortium name="Pathogen Informatics"/>
        </authorList>
    </citation>
    <scope>NUCLEOTIDE SEQUENCE [LARGE SCALE GENOMIC DNA]</scope>
</reference>
<dbReference type="EMBL" id="UYWY01007119">
    <property type="protein sequence ID" value="VDM30053.1"/>
    <property type="molecule type" value="Genomic_DNA"/>
</dbReference>
<evidence type="ECO:0000313" key="2">
    <source>
        <dbReference type="EMBL" id="VDM30053.1"/>
    </source>
</evidence>
<feature type="transmembrane region" description="Helical" evidence="1">
    <location>
        <begin position="58"/>
        <end position="81"/>
    </location>
</feature>
<dbReference type="Proteomes" id="UP000050794">
    <property type="component" value="Unassembled WGS sequence"/>
</dbReference>
<evidence type="ECO:0000313" key="3">
    <source>
        <dbReference type="Proteomes" id="UP000050794"/>
    </source>
</evidence>
<dbReference type="WBParaSite" id="TCNE_0000433601-mRNA-1">
    <property type="protein sequence ID" value="TCNE_0000433601-mRNA-1"/>
    <property type="gene ID" value="TCNE_0000433601"/>
</dbReference>
<accession>A0A183U766</accession>
<reference evidence="4" key="1">
    <citation type="submission" date="2016-06" db="UniProtKB">
        <authorList>
            <consortium name="WormBaseParasite"/>
        </authorList>
    </citation>
    <scope>IDENTIFICATION</scope>
</reference>
<gene>
    <name evidence="2" type="ORF">TCNE_LOCUS4336</name>
</gene>
<keyword evidence="1" id="KW-0812">Transmembrane</keyword>
<name>A0A183U766_TOXCA</name>
<evidence type="ECO:0000313" key="4">
    <source>
        <dbReference type="WBParaSite" id="TCNE_0000433601-mRNA-1"/>
    </source>
</evidence>
<keyword evidence="3" id="KW-1185">Reference proteome</keyword>
<organism evidence="3 4">
    <name type="scientific">Toxocara canis</name>
    <name type="common">Canine roundworm</name>
    <dbReference type="NCBI Taxonomy" id="6265"/>
    <lineage>
        <taxon>Eukaryota</taxon>
        <taxon>Metazoa</taxon>
        <taxon>Ecdysozoa</taxon>
        <taxon>Nematoda</taxon>
        <taxon>Chromadorea</taxon>
        <taxon>Rhabditida</taxon>
        <taxon>Spirurina</taxon>
        <taxon>Ascaridomorpha</taxon>
        <taxon>Ascaridoidea</taxon>
        <taxon>Toxocaridae</taxon>
        <taxon>Toxocara</taxon>
    </lineage>
</organism>
<dbReference type="AlphaFoldDB" id="A0A183U766"/>